<keyword evidence="4 6" id="KW-0788">Thiol protease</keyword>
<keyword evidence="2 6" id="KW-0645">Protease</keyword>
<dbReference type="RefSeq" id="XP_033671691.1">
    <property type="nucleotide sequence ID" value="XM_033815805.1"/>
</dbReference>
<feature type="region of interest" description="Disordered" evidence="7">
    <location>
        <begin position="659"/>
        <end position="732"/>
    </location>
</feature>
<evidence type="ECO:0000313" key="10">
    <source>
        <dbReference type="Proteomes" id="UP000799537"/>
    </source>
</evidence>
<dbReference type="OrthoDB" id="3635279at2759"/>
<dbReference type="InterPro" id="IPR038765">
    <property type="entry name" value="Papain-like_cys_pep_sf"/>
</dbReference>
<dbReference type="InterPro" id="IPR022684">
    <property type="entry name" value="Calpain_cysteine_protease"/>
</dbReference>
<comment type="similarity">
    <text evidence="1">Belongs to the peptidase C2 family.</text>
</comment>
<gene>
    <name evidence="9" type="ORF">M409DRAFT_63860</name>
</gene>
<feature type="compositionally biased region" description="Basic and acidic residues" evidence="7">
    <location>
        <begin position="687"/>
        <end position="718"/>
    </location>
</feature>
<dbReference type="PANTHER" id="PTHR10183">
    <property type="entry name" value="CALPAIN"/>
    <property type="match status" value="1"/>
</dbReference>
<dbReference type="PROSITE" id="PS00139">
    <property type="entry name" value="THIOL_PROTEASE_CYS"/>
    <property type="match status" value="1"/>
</dbReference>
<proteinExistence type="inferred from homology"/>
<dbReference type="GeneID" id="54569077"/>
<dbReference type="InterPro" id="IPR001300">
    <property type="entry name" value="Peptidase_C2_calpain_cat"/>
</dbReference>
<evidence type="ECO:0000256" key="5">
    <source>
        <dbReference type="PIRSR" id="PIRSR622684-1"/>
    </source>
</evidence>
<feature type="domain" description="Calpain catalytic" evidence="8">
    <location>
        <begin position="235"/>
        <end position="505"/>
    </location>
</feature>
<name>A0A6A6CY48_ZASCE</name>
<feature type="region of interest" description="Disordered" evidence="7">
    <location>
        <begin position="758"/>
        <end position="841"/>
    </location>
</feature>
<feature type="compositionally biased region" description="Basic and acidic residues" evidence="7">
    <location>
        <begin position="42"/>
        <end position="56"/>
    </location>
</feature>
<dbReference type="InterPro" id="IPR000169">
    <property type="entry name" value="Pept_cys_AS"/>
</dbReference>
<evidence type="ECO:0000256" key="1">
    <source>
        <dbReference type="ARBA" id="ARBA00007623"/>
    </source>
</evidence>
<feature type="compositionally biased region" description="Basic and acidic residues" evidence="7">
    <location>
        <begin position="758"/>
        <end position="793"/>
    </location>
</feature>
<sequence length="841" mass="95283">MPDDQHKVTERTQLSAPQDVVDTIWKNFTSHKPGFISSLLRPSEEADSRNPSREADADAGSYGAARRACIDEVTSIVRECSQRNQMFTDPEFDILDDFENKGNTRKWKCLFSLHYPSGRGTIQYRPDGLASCAMSSQLHSTSPAEASSLDASCDGACSSGSRDTFRSTPDAVRRIHDIFDSPTFAPQATRKHLPSLDLSTFSKSVTTFGLLIAACIAMKEFGNRWTGPNFASCHIKQGSIGDCWWMSAIAALCSRSDLMRKLCVAWDQDCGVYGFVFYRDGAWIHTVVDDRLYLSDDDDSSPEDAKFSDDRCSNKATLQRGSDALHFAKCAKSDYTWLPLLQKAFAKVHGDYQALIRGEISEGLEDITGGIGEILDTDDTKDQERLWHELSRMDRECLYALAMPPKRRKDSRLGLMFEHAYAVEKACSFLHLDGWKLKRVRLLKIRNPWGLKKGVWQGDWGAGSRRWGPVSMWWLQPQGNEDGVFYMTFEAALKMFAALQRTSVFDDSIWTIQQEWVSMNVHWNPQFNAVYFELHLTEDSKTAFSISQLDKRYFATLQGRYAFHLEFAIKKKGTQENKFIVKCKAPKLNEKYPQRSTSITTDLKSGVYEILVKVTAVELESSDGAQWIAEDVLKQSKRCHVKLQQTARNYDQAYGKLKTIEPKSVNPEQPKKSEQPENSENSEPEEPEKPEKAEKKEKSEKPEKPEQPKKSDKSEKPSSEGADSDQFVYPDPGMVAWNAVCGIGLRVFSKDPAMRLEVHHRDEDKSSETKEPAKTESATKKDEEKKNEEKTNETWKVTIEGVAKWEKEKASGASQQASSEDRVEESTQRDDKDNKQQSPQD</sequence>
<evidence type="ECO:0000256" key="2">
    <source>
        <dbReference type="ARBA" id="ARBA00022670"/>
    </source>
</evidence>
<dbReference type="EMBL" id="ML993584">
    <property type="protein sequence ID" value="KAF2170802.1"/>
    <property type="molecule type" value="Genomic_DNA"/>
</dbReference>
<dbReference type="SMART" id="SM00230">
    <property type="entry name" value="CysPc"/>
    <property type="match status" value="1"/>
</dbReference>
<protein>
    <recommendedName>
        <fullName evidence="8">Calpain catalytic domain-containing protein</fullName>
    </recommendedName>
</protein>
<evidence type="ECO:0000256" key="7">
    <source>
        <dbReference type="SAM" id="MobiDB-lite"/>
    </source>
</evidence>
<evidence type="ECO:0000256" key="6">
    <source>
        <dbReference type="PROSITE-ProRule" id="PRU00239"/>
    </source>
</evidence>
<evidence type="ECO:0000313" key="9">
    <source>
        <dbReference type="EMBL" id="KAF2170802.1"/>
    </source>
</evidence>
<evidence type="ECO:0000259" key="8">
    <source>
        <dbReference type="PROSITE" id="PS50203"/>
    </source>
</evidence>
<dbReference type="PANTHER" id="PTHR10183:SF379">
    <property type="entry name" value="CALPAIN-5"/>
    <property type="match status" value="1"/>
</dbReference>
<dbReference type="AlphaFoldDB" id="A0A6A6CY48"/>
<organism evidence="9 10">
    <name type="scientific">Zasmidium cellare ATCC 36951</name>
    <dbReference type="NCBI Taxonomy" id="1080233"/>
    <lineage>
        <taxon>Eukaryota</taxon>
        <taxon>Fungi</taxon>
        <taxon>Dikarya</taxon>
        <taxon>Ascomycota</taxon>
        <taxon>Pezizomycotina</taxon>
        <taxon>Dothideomycetes</taxon>
        <taxon>Dothideomycetidae</taxon>
        <taxon>Mycosphaerellales</taxon>
        <taxon>Mycosphaerellaceae</taxon>
        <taxon>Zasmidium</taxon>
    </lineage>
</organism>
<feature type="compositionally biased region" description="Basic and acidic residues" evidence="7">
    <location>
        <begin position="819"/>
        <end position="835"/>
    </location>
</feature>
<evidence type="ECO:0000256" key="3">
    <source>
        <dbReference type="ARBA" id="ARBA00022801"/>
    </source>
</evidence>
<keyword evidence="3 6" id="KW-0378">Hydrolase</keyword>
<keyword evidence="10" id="KW-1185">Reference proteome</keyword>
<dbReference type="GO" id="GO:0006508">
    <property type="term" value="P:proteolysis"/>
    <property type="evidence" value="ECO:0007669"/>
    <property type="project" value="UniProtKB-KW"/>
</dbReference>
<reference evidence="9" key="1">
    <citation type="journal article" date="2020" name="Stud. Mycol.">
        <title>101 Dothideomycetes genomes: a test case for predicting lifestyles and emergence of pathogens.</title>
        <authorList>
            <person name="Haridas S."/>
            <person name="Albert R."/>
            <person name="Binder M."/>
            <person name="Bloem J."/>
            <person name="Labutti K."/>
            <person name="Salamov A."/>
            <person name="Andreopoulos B."/>
            <person name="Baker S."/>
            <person name="Barry K."/>
            <person name="Bills G."/>
            <person name="Bluhm B."/>
            <person name="Cannon C."/>
            <person name="Castanera R."/>
            <person name="Culley D."/>
            <person name="Daum C."/>
            <person name="Ezra D."/>
            <person name="Gonzalez J."/>
            <person name="Henrissat B."/>
            <person name="Kuo A."/>
            <person name="Liang C."/>
            <person name="Lipzen A."/>
            <person name="Lutzoni F."/>
            <person name="Magnuson J."/>
            <person name="Mondo S."/>
            <person name="Nolan M."/>
            <person name="Ohm R."/>
            <person name="Pangilinan J."/>
            <person name="Park H.-J."/>
            <person name="Ramirez L."/>
            <person name="Alfaro M."/>
            <person name="Sun H."/>
            <person name="Tritt A."/>
            <person name="Yoshinaga Y."/>
            <person name="Zwiers L.-H."/>
            <person name="Turgeon B."/>
            <person name="Goodwin S."/>
            <person name="Spatafora J."/>
            <person name="Crous P."/>
            <person name="Grigoriev I."/>
        </authorList>
    </citation>
    <scope>NUCLEOTIDE SEQUENCE</scope>
    <source>
        <strain evidence="9">ATCC 36951</strain>
    </source>
</reference>
<dbReference type="Proteomes" id="UP000799537">
    <property type="component" value="Unassembled WGS sequence"/>
</dbReference>
<dbReference type="SUPFAM" id="SSF54001">
    <property type="entry name" value="Cysteine proteinases"/>
    <property type="match status" value="1"/>
</dbReference>
<feature type="active site" evidence="5 6">
    <location>
        <position position="447"/>
    </location>
</feature>
<dbReference type="Pfam" id="PF00648">
    <property type="entry name" value="Peptidase_C2"/>
    <property type="match status" value="1"/>
</dbReference>
<accession>A0A6A6CY48</accession>
<feature type="region of interest" description="Disordered" evidence="7">
    <location>
        <begin position="39"/>
        <end position="61"/>
    </location>
</feature>
<evidence type="ECO:0000256" key="4">
    <source>
        <dbReference type="ARBA" id="ARBA00022807"/>
    </source>
</evidence>
<feature type="active site" evidence="5 6">
    <location>
        <position position="243"/>
    </location>
</feature>
<feature type="active site" evidence="5 6">
    <location>
        <position position="419"/>
    </location>
</feature>
<dbReference type="PROSITE" id="PS50203">
    <property type="entry name" value="CALPAIN_CAT"/>
    <property type="match status" value="1"/>
</dbReference>
<dbReference type="GO" id="GO:0004198">
    <property type="term" value="F:calcium-dependent cysteine-type endopeptidase activity"/>
    <property type="evidence" value="ECO:0007669"/>
    <property type="project" value="InterPro"/>
</dbReference>
<dbReference type="Gene3D" id="3.90.70.10">
    <property type="entry name" value="Cysteine proteinases"/>
    <property type="match status" value="1"/>
</dbReference>